<dbReference type="PANTHER" id="PTHR47096:SF1">
    <property type="entry name" value="MISSHAPEN LIKE KINASE 1"/>
    <property type="match status" value="1"/>
</dbReference>
<feature type="region of interest" description="Disordered" evidence="6">
    <location>
        <begin position="1"/>
        <end position="148"/>
    </location>
</feature>
<comment type="caution">
    <text evidence="8">The sequence shown here is derived from an EMBL/GenBank/DDBJ whole genome shotgun (WGS) entry which is preliminary data.</text>
</comment>
<organism evidence="8 9">
    <name type="scientific">Wuchereria bancrofti</name>
    <dbReference type="NCBI Taxonomy" id="6293"/>
    <lineage>
        <taxon>Eukaryota</taxon>
        <taxon>Metazoa</taxon>
        <taxon>Ecdysozoa</taxon>
        <taxon>Nematoda</taxon>
        <taxon>Chromadorea</taxon>
        <taxon>Rhabditida</taxon>
        <taxon>Spirurina</taxon>
        <taxon>Spiruromorpha</taxon>
        <taxon>Filarioidea</taxon>
        <taxon>Onchocercidae</taxon>
        <taxon>Wuchereria</taxon>
    </lineage>
</organism>
<evidence type="ECO:0000256" key="4">
    <source>
        <dbReference type="ARBA" id="ARBA00022679"/>
    </source>
</evidence>
<evidence type="ECO:0000256" key="6">
    <source>
        <dbReference type="SAM" id="MobiDB-lite"/>
    </source>
</evidence>
<feature type="compositionally biased region" description="Pro residues" evidence="6">
    <location>
        <begin position="11"/>
        <end position="20"/>
    </location>
</feature>
<dbReference type="PROSITE" id="PS50219">
    <property type="entry name" value="CNH"/>
    <property type="match status" value="1"/>
</dbReference>
<accession>J9EZV8</accession>
<evidence type="ECO:0000313" key="9">
    <source>
        <dbReference type="Proteomes" id="UP000004810"/>
    </source>
</evidence>
<feature type="domain" description="CNH" evidence="7">
    <location>
        <begin position="281"/>
        <end position="422"/>
    </location>
</feature>
<reference evidence="9" key="1">
    <citation type="submission" date="2012-08" db="EMBL/GenBank/DDBJ databases">
        <title>The Genome Sequence of Wuchereria bancrofti.</title>
        <authorList>
            <person name="Nutman T.B."/>
            <person name="Fink D.L."/>
            <person name="Russ C."/>
            <person name="Young S."/>
            <person name="Zeng Q."/>
            <person name="Koehrsen M."/>
            <person name="Alvarado L."/>
            <person name="Berlin A."/>
            <person name="Chapman S.B."/>
            <person name="Chen Z."/>
            <person name="Freedman E."/>
            <person name="Gellesch M."/>
            <person name="Goldberg J."/>
            <person name="Griggs A."/>
            <person name="Gujja S."/>
            <person name="Heilman E.R."/>
            <person name="Heiman D."/>
            <person name="Hepburn T."/>
            <person name="Howarth C."/>
            <person name="Jen D."/>
            <person name="Larson L."/>
            <person name="Lewis B."/>
            <person name="Mehta T."/>
            <person name="Park D."/>
            <person name="Pearson M."/>
            <person name="Roberts A."/>
            <person name="Saif S."/>
            <person name="Shea T."/>
            <person name="Shenoy N."/>
            <person name="Sisk P."/>
            <person name="Stolte C."/>
            <person name="Sykes S."/>
            <person name="Walk T."/>
            <person name="White J."/>
            <person name="Yandava C."/>
            <person name="Haas B."/>
            <person name="Henn M.R."/>
            <person name="Nusbaum C."/>
            <person name="Birren B."/>
        </authorList>
    </citation>
    <scope>NUCLEOTIDE SEQUENCE [LARGE SCALE GENOMIC DNA]</scope>
    <source>
        <strain evidence="9">NA</strain>
    </source>
</reference>
<dbReference type="EMBL" id="ADBV01004303">
    <property type="protein sequence ID" value="EJW80659.1"/>
    <property type="molecule type" value="Genomic_DNA"/>
</dbReference>
<dbReference type="GO" id="GO:0005829">
    <property type="term" value="C:cytosol"/>
    <property type="evidence" value="ECO:0007669"/>
    <property type="project" value="TreeGrafter"/>
</dbReference>
<evidence type="ECO:0000313" key="8">
    <source>
        <dbReference type="EMBL" id="EJW80659.1"/>
    </source>
</evidence>
<sequence length="422" mass="45462">MGRHQQNGSYSPPPPAPPPRDTSIMNAVDEASGSHDGTLLVGESALEEGTLRGPNKPLPPTPTDQSPVSDIPGDDGTLLASHKVNGSVDHRRSNSDSLSRNRQSQMVKAASVPDQTPIAAEIIIGSGSSGSEGSGSSPDASPFDARKSNNRISGAAASGQRCGVMPDLLPRTPIERSTAFLAFTKDGSSPSIDSQSVEEFPSGVNSLPRIQAPLAARDREKSFVAYFGAGMSGSGTVNRPGRAQDTNQVQVNVNPNPAAASNGLHSDGDTPEIRKYKKKFSGDILCAALWGVNLLIGTDSGLMLLDRSGQGKVYQLITRRRFEQMTVLEGQNILVTISGRKRRIRVYYLSWLKQKILRTEGVSGVELEKRNGWVNVGDLQGAVHFKIVRYERIKFLVVGLESTVEIYAWAPKPYHKFMAFKV</sequence>
<dbReference type="GO" id="GO:0004674">
    <property type="term" value="F:protein serine/threonine kinase activity"/>
    <property type="evidence" value="ECO:0007669"/>
    <property type="project" value="UniProtKB-KW"/>
</dbReference>
<feature type="compositionally biased region" description="Low complexity" evidence="6">
    <location>
        <begin position="95"/>
        <end position="105"/>
    </location>
</feature>
<gene>
    <name evidence="8" type="ORF">WUBG_08432</name>
</gene>
<dbReference type="EC" id="2.7.11.1" evidence="2"/>
<keyword evidence="4" id="KW-0808">Transferase</keyword>
<name>J9EZV8_WUCBA</name>
<dbReference type="PANTHER" id="PTHR47096">
    <property type="entry name" value="MISSHAPEN LIKE KINASE 1"/>
    <property type="match status" value="1"/>
</dbReference>
<dbReference type="InterPro" id="IPR051700">
    <property type="entry name" value="STE20_Ser-Thr_kinase"/>
</dbReference>
<protein>
    <recommendedName>
        <fullName evidence="2">non-specific serine/threonine protein kinase</fullName>
        <ecNumber evidence="2">2.7.11.1</ecNumber>
    </recommendedName>
</protein>
<dbReference type="Pfam" id="PF00780">
    <property type="entry name" value="CNH"/>
    <property type="match status" value="1"/>
</dbReference>
<dbReference type="InterPro" id="IPR001180">
    <property type="entry name" value="CNH_dom"/>
</dbReference>
<keyword evidence="3" id="KW-0723">Serine/threonine-protein kinase</keyword>
<evidence type="ECO:0000256" key="3">
    <source>
        <dbReference type="ARBA" id="ARBA00022527"/>
    </source>
</evidence>
<evidence type="ECO:0000256" key="5">
    <source>
        <dbReference type="ARBA" id="ARBA00022777"/>
    </source>
</evidence>
<dbReference type="AlphaFoldDB" id="J9EZV8"/>
<proteinExistence type="inferred from homology"/>
<evidence type="ECO:0000259" key="7">
    <source>
        <dbReference type="PROSITE" id="PS50219"/>
    </source>
</evidence>
<feature type="compositionally biased region" description="Polar residues" evidence="6">
    <location>
        <begin position="1"/>
        <end position="10"/>
    </location>
</feature>
<comment type="similarity">
    <text evidence="1">Belongs to the protein kinase superfamily. STE Ser/Thr protein kinase family. STE20 subfamily.</text>
</comment>
<evidence type="ECO:0000256" key="2">
    <source>
        <dbReference type="ARBA" id="ARBA00012513"/>
    </source>
</evidence>
<dbReference type="Proteomes" id="UP000004810">
    <property type="component" value="Unassembled WGS sequence"/>
</dbReference>
<keyword evidence="5" id="KW-0418">Kinase</keyword>
<evidence type="ECO:0000256" key="1">
    <source>
        <dbReference type="ARBA" id="ARBA00008874"/>
    </source>
</evidence>